<evidence type="ECO:0000313" key="1">
    <source>
        <dbReference type="EMBL" id="KAJ7300767.1"/>
    </source>
</evidence>
<name>A0AAD6YWN3_9AGAR</name>
<reference evidence="1" key="1">
    <citation type="submission" date="2023-03" db="EMBL/GenBank/DDBJ databases">
        <title>Massive genome expansion in bonnet fungi (Mycena s.s.) driven by repeated elements and novel gene families across ecological guilds.</title>
        <authorList>
            <consortium name="Lawrence Berkeley National Laboratory"/>
            <person name="Harder C.B."/>
            <person name="Miyauchi S."/>
            <person name="Viragh M."/>
            <person name="Kuo A."/>
            <person name="Thoen E."/>
            <person name="Andreopoulos B."/>
            <person name="Lu D."/>
            <person name="Skrede I."/>
            <person name="Drula E."/>
            <person name="Henrissat B."/>
            <person name="Morin E."/>
            <person name="Kohler A."/>
            <person name="Barry K."/>
            <person name="LaButti K."/>
            <person name="Morin E."/>
            <person name="Salamov A."/>
            <person name="Lipzen A."/>
            <person name="Mereny Z."/>
            <person name="Hegedus B."/>
            <person name="Baldrian P."/>
            <person name="Stursova M."/>
            <person name="Weitz H."/>
            <person name="Taylor A."/>
            <person name="Grigoriev I.V."/>
            <person name="Nagy L.G."/>
            <person name="Martin F."/>
            <person name="Kauserud H."/>
        </authorList>
    </citation>
    <scope>NUCLEOTIDE SEQUENCE</scope>
    <source>
        <strain evidence="1">CBHHK002</strain>
    </source>
</reference>
<dbReference type="Proteomes" id="UP001218218">
    <property type="component" value="Unassembled WGS sequence"/>
</dbReference>
<protein>
    <submittedName>
        <fullName evidence="1">Uncharacterized protein</fullName>
    </submittedName>
</protein>
<organism evidence="1 2">
    <name type="scientific">Mycena albidolilacea</name>
    <dbReference type="NCBI Taxonomy" id="1033008"/>
    <lineage>
        <taxon>Eukaryota</taxon>
        <taxon>Fungi</taxon>
        <taxon>Dikarya</taxon>
        <taxon>Basidiomycota</taxon>
        <taxon>Agaricomycotina</taxon>
        <taxon>Agaricomycetes</taxon>
        <taxon>Agaricomycetidae</taxon>
        <taxon>Agaricales</taxon>
        <taxon>Marasmiineae</taxon>
        <taxon>Mycenaceae</taxon>
        <taxon>Mycena</taxon>
    </lineage>
</organism>
<accession>A0AAD6YWN3</accession>
<gene>
    <name evidence="1" type="ORF">DFH08DRAFT_828159</name>
</gene>
<keyword evidence="2" id="KW-1185">Reference proteome</keyword>
<comment type="caution">
    <text evidence="1">The sequence shown here is derived from an EMBL/GenBank/DDBJ whole genome shotgun (WGS) entry which is preliminary data.</text>
</comment>
<proteinExistence type="predicted"/>
<dbReference type="EMBL" id="JARIHO010000153">
    <property type="protein sequence ID" value="KAJ7300767.1"/>
    <property type="molecule type" value="Genomic_DNA"/>
</dbReference>
<dbReference type="AlphaFoldDB" id="A0AAD6YWN3"/>
<evidence type="ECO:0000313" key="2">
    <source>
        <dbReference type="Proteomes" id="UP001218218"/>
    </source>
</evidence>
<sequence>MAILSQLAHLSLANRTHGKGTQINFYTDTQCTAYHGEVAAWWNRMPLVAVEPTQTGCITLNMPGDSLSINTASMWAYSTETQPAEAAGYCVLYDGFECNGQSITVLSHYHLTGPGCQPSRSFGGYLWKSAKCYII</sequence>